<evidence type="ECO:0000256" key="5">
    <source>
        <dbReference type="ARBA" id="ARBA00022723"/>
    </source>
</evidence>
<protein>
    <submittedName>
        <fullName evidence="10">Cytochrome p450</fullName>
    </submittedName>
</protein>
<comment type="pathway">
    <text evidence="2">Secondary metabolite biosynthesis.</text>
</comment>
<dbReference type="InterPro" id="IPR050364">
    <property type="entry name" value="Cytochrome_P450_fung"/>
</dbReference>
<dbReference type="Gene3D" id="1.10.630.10">
    <property type="entry name" value="Cytochrome P450"/>
    <property type="match status" value="1"/>
</dbReference>
<proteinExistence type="inferred from homology"/>
<reference evidence="10 11" key="1">
    <citation type="submission" date="2024-01" db="EMBL/GenBank/DDBJ databases">
        <title>A draft genome for the cacao thread blight pathogen Marasmiellus scandens.</title>
        <authorList>
            <person name="Baruah I.K."/>
            <person name="Leung J."/>
            <person name="Bukari Y."/>
            <person name="Amoako-Attah I."/>
            <person name="Meinhardt L.W."/>
            <person name="Bailey B.A."/>
            <person name="Cohen S.P."/>
        </authorList>
    </citation>
    <scope>NUCLEOTIDE SEQUENCE [LARGE SCALE GENOMIC DNA]</scope>
    <source>
        <strain evidence="10 11">GH-19</strain>
    </source>
</reference>
<evidence type="ECO:0000256" key="6">
    <source>
        <dbReference type="ARBA" id="ARBA00023002"/>
    </source>
</evidence>
<keyword evidence="7" id="KW-0408">Iron</keyword>
<feature type="transmembrane region" description="Helical" evidence="9">
    <location>
        <begin position="15"/>
        <end position="33"/>
    </location>
</feature>
<dbReference type="Proteomes" id="UP001498398">
    <property type="component" value="Unassembled WGS sequence"/>
</dbReference>
<evidence type="ECO:0000313" key="10">
    <source>
        <dbReference type="EMBL" id="KAK7443991.1"/>
    </source>
</evidence>
<evidence type="ECO:0000256" key="7">
    <source>
        <dbReference type="ARBA" id="ARBA00023004"/>
    </source>
</evidence>
<dbReference type="PRINTS" id="PR00463">
    <property type="entry name" value="EP450I"/>
</dbReference>
<keyword evidence="4" id="KW-0349">Heme</keyword>
<dbReference type="PANTHER" id="PTHR46300:SF7">
    <property type="entry name" value="P450, PUTATIVE (EUROFUNG)-RELATED"/>
    <property type="match status" value="1"/>
</dbReference>
<keyword evidence="11" id="KW-1185">Reference proteome</keyword>
<keyword evidence="6" id="KW-0560">Oxidoreductase</keyword>
<evidence type="ECO:0000256" key="2">
    <source>
        <dbReference type="ARBA" id="ARBA00005179"/>
    </source>
</evidence>
<dbReference type="Pfam" id="PF00067">
    <property type="entry name" value="p450"/>
    <property type="match status" value="1"/>
</dbReference>
<keyword evidence="9" id="KW-0812">Transmembrane</keyword>
<comment type="similarity">
    <text evidence="3">Belongs to the cytochrome P450 family.</text>
</comment>
<keyword evidence="9" id="KW-0472">Membrane</keyword>
<evidence type="ECO:0000256" key="8">
    <source>
        <dbReference type="ARBA" id="ARBA00023033"/>
    </source>
</evidence>
<dbReference type="PANTHER" id="PTHR46300">
    <property type="entry name" value="P450, PUTATIVE (EUROFUNG)-RELATED-RELATED"/>
    <property type="match status" value="1"/>
</dbReference>
<dbReference type="EMBL" id="JBANRG010000052">
    <property type="protein sequence ID" value="KAK7443991.1"/>
    <property type="molecule type" value="Genomic_DNA"/>
</dbReference>
<dbReference type="InterPro" id="IPR036396">
    <property type="entry name" value="Cyt_P450_sf"/>
</dbReference>
<evidence type="ECO:0000313" key="11">
    <source>
        <dbReference type="Proteomes" id="UP001498398"/>
    </source>
</evidence>
<evidence type="ECO:0000256" key="9">
    <source>
        <dbReference type="SAM" id="Phobius"/>
    </source>
</evidence>
<sequence length="408" mass="45846">MKMNHPNIEIDQTSGLVWVSLILAFFLAAYPLLKRFFHGRQALPYPPGPPAPSFVLGHFGKLPMKKPWLVYAAMEKQYGDVIYFRSLGQHIIILNSLEATIDLLEKQARISSDRPYTTAVDKYVGWGGNIGFLAHDDTWRNGRRVFHQSFRADAVARYQSIQSAKVHQFLRALAEPANGSQNLLEHISTLSESVVVSIVYGLDIISNKEELPQAAKEAVDAVDLMLLPGYDTWKTIPFVHLLTKFGMIRSQRNCRVLINSIREGPFHAALEAWKAGNTRFSVVGEMISKYNVKGGLKDGIEHIKNVGWTATAAAADTTVSAIATFLLVISFNPHVQVKAQQELHQVLGHGRVPQFSDRLSLPYIEAIYREVMRWHPALPFGVPHKTTEDIIYKGYYLPKGSLLFANLW</sequence>
<evidence type="ECO:0000256" key="4">
    <source>
        <dbReference type="ARBA" id="ARBA00022617"/>
    </source>
</evidence>
<evidence type="ECO:0000256" key="1">
    <source>
        <dbReference type="ARBA" id="ARBA00001971"/>
    </source>
</evidence>
<gene>
    <name evidence="10" type="primary">Cyp2ab1_8</name>
    <name evidence="10" type="ORF">VKT23_015388</name>
</gene>
<accession>A0ABR1IXI7</accession>
<organism evidence="10 11">
    <name type="scientific">Marasmiellus scandens</name>
    <dbReference type="NCBI Taxonomy" id="2682957"/>
    <lineage>
        <taxon>Eukaryota</taxon>
        <taxon>Fungi</taxon>
        <taxon>Dikarya</taxon>
        <taxon>Basidiomycota</taxon>
        <taxon>Agaricomycotina</taxon>
        <taxon>Agaricomycetes</taxon>
        <taxon>Agaricomycetidae</taxon>
        <taxon>Agaricales</taxon>
        <taxon>Marasmiineae</taxon>
        <taxon>Omphalotaceae</taxon>
        <taxon>Marasmiellus</taxon>
    </lineage>
</organism>
<dbReference type="SUPFAM" id="SSF48264">
    <property type="entry name" value="Cytochrome P450"/>
    <property type="match status" value="1"/>
</dbReference>
<keyword evidence="8" id="KW-0503">Monooxygenase</keyword>
<name>A0ABR1IXI7_9AGAR</name>
<evidence type="ECO:0000256" key="3">
    <source>
        <dbReference type="ARBA" id="ARBA00010617"/>
    </source>
</evidence>
<dbReference type="InterPro" id="IPR001128">
    <property type="entry name" value="Cyt_P450"/>
</dbReference>
<keyword evidence="9" id="KW-1133">Transmembrane helix</keyword>
<dbReference type="InterPro" id="IPR002401">
    <property type="entry name" value="Cyt_P450_E_grp-I"/>
</dbReference>
<keyword evidence="5" id="KW-0479">Metal-binding</keyword>
<comment type="caution">
    <text evidence="10">The sequence shown here is derived from an EMBL/GenBank/DDBJ whole genome shotgun (WGS) entry which is preliminary data.</text>
</comment>
<comment type="cofactor">
    <cofactor evidence="1">
        <name>heme</name>
        <dbReference type="ChEBI" id="CHEBI:30413"/>
    </cofactor>
</comment>